<dbReference type="GO" id="GO:0005540">
    <property type="term" value="F:hyaluronic acid binding"/>
    <property type="evidence" value="ECO:0007669"/>
    <property type="project" value="InterPro"/>
</dbReference>
<keyword evidence="1" id="KW-1015">Disulfide bond</keyword>
<dbReference type="SMART" id="SM00445">
    <property type="entry name" value="LINK"/>
    <property type="match status" value="1"/>
</dbReference>
<dbReference type="SUPFAM" id="SSF56436">
    <property type="entry name" value="C-type lectin-like"/>
    <property type="match status" value="1"/>
</dbReference>
<proteinExistence type="predicted"/>
<dbReference type="Pfam" id="PF22633">
    <property type="entry name" value="F5_F8_type_C_2"/>
    <property type="match status" value="1"/>
</dbReference>
<feature type="transmembrane region" description="Helical" evidence="2">
    <location>
        <begin position="5"/>
        <end position="24"/>
    </location>
</feature>
<dbReference type="InterPro" id="IPR016186">
    <property type="entry name" value="C-type_lectin-like/link_sf"/>
</dbReference>
<keyword evidence="2" id="KW-0472">Membrane</keyword>
<dbReference type="SUPFAM" id="SSF49785">
    <property type="entry name" value="Galactose-binding domain-like"/>
    <property type="match status" value="1"/>
</dbReference>
<dbReference type="GO" id="GO:0007155">
    <property type="term" value="P:cell adhesion"/>
    <property type="evidence" value="ECO:0007669"/>
    <property type="project" value="InterPro"/>
</dbReference>
<dbReference type="PROSITE" id="PS50963">
    <property type="entry name" value="LINK_2"/>
    <property type="match status" value="1"/>
</dbReference>
<evidence type="ECO:0000259" key="3">
    <source>
        <dbReference type="PROSITE" id="PS50963"/>
    </source>
</evidence>
<evidence type="ECO:0000256" key="1">
    <source>
        <dbReference type="ARBA" id="ARBA00023157"/>
    </source>
</evidence>
<name>A0A6C0BIL6_9ZZZZ</name>
<evidence type="ECO:0000256" key="2">
    <source>
        <dbReference type="SAM" id="Phobius"/>
    </source>
</evidence>
<dbReference type="InterPro" id="IPR016187">
    <property type="entry name" value="CTDL_fold"/>
</dbReference>
<organism evidence="4">
    <name type="scientific">viral metagenome</name>
    <dbReference type="NCBI Taxonomy" id="1070528"/>
    <lineage>
        <taxon>unclassified sequences</taxon>
        <taxon>metagenomes</taxon>
        <taxon>organismal metagenomes</taxon>
    </lineage>
</organism>
<keyword evidence="2" id="KW-0812">Transmembrane</keyword>
<dbReference type="EMBL" id="MN739156">
    <property type="protein sequence ID" value="QHS91183.1"/>
    <property type="molecule type" value="Genomic_DNA"/>
</dbReference>
<feature type="domain" description="Link" evidence="3">
    <location>
        <begin position="618"/>
        <end position="709"/>
    </location>
</feature>
<accession>A0A6C0BIL6</accession>
<sequence length="967" mass="105319">MTHAIIIFVTIVLLGIVFYYTNYLKEGFANLPSRHNNYTDESAKKFNPIANTVNLINPVIPLTPSNASLVKNAFNSIDLDPLSANYNVTSGNEKYDIPNDTPDLFKTAKKCESVPVSCAAFDDPTFSNNCGMSFDTQGTNSDGKEFLGGLYVAPSSRVSQQTDSARARDQRQNPYLSFQPTIGTAKPGTFALTKDDCIIVKEKVDCEKKQTFDSPNCTQCYTSREFARVGPEAQKIPFTLYLQGYGRYQTGGVVNPEGDKRGSLPFSPNVPVKLIVDRSEGEYFAVFGLPPSGTEDPKTHICGYIEGNTPKGTFKLDLLHLVEKDYYANKKPRISGTVSINGFRCARMIPNKGQRNNIVLLCQIPFSFINTNDYEAGSCANGPVITKASSAIFLNSDACFNKDNKPGNYSLECLQSRWLAMGGTSEGTGYPSDKAKADALQINSDGSPLPIETIIDNLSIIMLRAQTGKDAAGKQLSIDDWNTSSMFATGTPITNPCDTENADSGPLSKECLSYLYMNQGNTSRIGPTYDLPSWSDASMKGQPDRNTYCQPGTSLDPNTDAGFKLGQTLGGVEQVKKYYNQINRIANDDSRSNKEREKEIKQCYGVSLNPVVNNATPGPKQVFAVGPGYDYTRDQATSICAGYGAQVATKAQLAEAQTNGADWCFSAWVNDSPNGQWPITTSVIGGCGGRQGIIEWTPDNRRAGVNCYGPKPAINTVMKGAVKPFNGTSWDQPSDRFGYTEVPNGYLQTTGPQPACFNGLSPEQAQQGCNRLGDLCAGFSYSKDGGGHGCYKGNHNAGLINDPGYMGYVKTPLPKMRGRYIKLQYNRVECLNLAEIRVFSTSGGPNIINSNTPVTKSSGFNGDAFPSRNFVDGDTGQTYNFVHTSCGDVPWIVVDLNPNGQAIDIFKIVVFNRADCCQSRILGTVLEIYNEGGTNPQSRVYVSEPIRTTNRTYTWFPPSPAIIVDQP</sequence>
<keyword evidence="2" id="KW-1133">Transmembrane helix</keyword>
<protein>
    <recommendedName>
        <fullName evidence="3">Link domain-containing protein</fullName>
    </recommendedName>
</protein>
<dbReference type="Gene3D" id="3.10.100.10">
    <property type="entry name" value="Mannose-Binding Protein A, subunit A"/>
    <property type="match status" value="1"/>
</dbReference>
<dbReference type="Pfam" id="PF00193">
    <property type="entry name" value="Xlink"/>
    <property type="match status" value="1"/>
</dbReference>
<dbReference type="InterPro" id="IPR000538">
    <property type="entry name" value="Link_dom"/>
</dbReference>
<dbReference type="InterPro" id="IPR008979">
    <property type="entry name" value="Galactose-bd-like_sf"/>
</dbReference>
<dbReference type="Gene3D" id="2.60.120.260">
    <property type="entry name" value="Galactose-binding domain-like"/>
    <property type="match status" value="1"/>
</dbReference>
<reference evidence="4" key="1">
    <citation type="journal article" date="2020" name="Nature">
        <title>Giant virus diversity and host interactions through global metagenomics.</title>
        <authorList>
            <person name="Schulz F."/>
            <person name="Roux S."/>
            <person name="Paez-Espino D."/>
            <person name="Jungbluth S."/>
            <person name="Walsh D.A."/>
            <person name="Denef V.J."/>
            <person name="McMahon K.D."/>
            <person name="Konstantinidis K.T."/>
            <person name="Eloe-Fadrosh E.A."/>
            <person name="Kyrpides N.C."/>
            <person name="Woyke T."/>
        </authorList>
    </citation>
    <scope>NUCLEOTIDE SEQUENCE</scope>
    <source>
        <strain evidence="4">GVMAG-M-3300013004-44</strain>
    </source>
</reference>
<evidence type="ECO:0000313" key="4">
    <source>
        <dbReference type="EMBL" id="QHS91183.1"/>
    </source>
</evidence>
<dbReference type="AlphaFoldDB" id="A0A6C0BIL6"/>